<evidence type="ECO:0000256" key="5">
    <source>
        <dbReference type="ARBA" id="ARBA00022801"/>
    </source>
</evidence>
<dbReference type="EC" id="3.1.3.16" evidence="3"/>
<dbReference type="InterPro" id="IPR036457">
    <property type="entry name" value="PPM-type-like_dom_sf"/>
</dbReference>
<dbReference type="GO" id="GO:0004722">
    <property type="term" value="F:protein serine/threonine phosphatase activity"/>
    <property type="evidence" value="ECO:0007669"/>
    <property type="project" value="UniProtKB-EC"/>
</dbReference>
<dbReference type="PROSITE" id="PS51746">
    <property type="entry name" value="PPM_2"/>
    <property type="match status" value="1"/>
</dbReference>
<feature type="domain" description="Protein kinase" evidence="11">
    <location>
        <begin position="604"/>
        <end position="1092"/>
    </location>
</feature>
<dbReference type="InterPro" id="IPR015655">
    <property type="entry name" value="PP2C"/>
</dbReference>
<evidence type="ECO:0000256" key="8">
    <source>
        <dbReference type="ARBA" id="ARBA00023211"/>
    </source>
</evidence>
<dbReference type="OMA" id="LWDPEDR"/>
<dbReference type="CDD" id="cd00143">
    <property type="entry name" value="PP2Cc"/>
    <property type="match status" value="1"/>
</dbReference>
<dbReference type="SMART" id="SM00332">
    <property type="entry name" value="PP2Cc"/>
    <property type="match status" value="1"/>
</dbReference>
<dbReference type="GO" id="GO:0046872">
    <property type="term" value="F:metal ion binding"/>
    <property type="evidence" value="ECO:0007669"/>
    <property type="project" value="UniProtKB-KW"/>
</dbReference>
<dbReference type="EMBL" id="CM010724">
    <property type="protein sequence ID" value="RZC81386.1"/>
    <property type="molecule type" value="Genomic_DNA"/>
</dbReference>
<keyword evidence="8" id="KW-0464">Manganese</keyword>
<evidence type="ECO:0000256" key="7">
    <source>
        <dbReference type="ARBA" id="ARBA00022912"/>
    </source>
</evidence>
<dbReference type="Gene3D" id="3.60.40.10">
    <property type="entry name" value="PPM-type phosphatase domain"/>
    <property type="match status" value="1"/>
</dbReference>
<gene>
    <name evidence="13" type="ORF">C5167_043957</name>
</gene>
<proteinExistence type="inferred from homology"/>
<evidence type="ECO:0000256" key="3">
    <source>
        <dbReference type="ARBA" id="ARBA00013081"/>
    </source>
</evidence>
<comment type="similarity">
    <text evidence="9">Belongs to the PP2C family.</text>
</comment>
<dbReference type="Pfam" id="PF00069">
    <property type="entry name" value="Pkinase"/>
    <property type="match status" value="1"/>
</dbReference>
<accession>A0A4Y7L852</accession>
<dbReference type="PROSITE" id="PS50011">
    <property type="entry name" value="PROTEIN_KINASE_DOM"/>
    <property type="match status" value="1"/>
</dbReference>
<dbReference type="InterPro" id="IPR011009">
    <property type="entry name" value="Kinase-like_dom_sf"/>
</dbReference>
<dbReference type="Pfam" id="PF00481">
    <property type="entry name" value="PP2C"/>
    <property type="match status" value="2"/>
</dbReference>
<evidence type="ECO:0000256" key="10">
    <source>
        <dbReference type="SAM" id="SignalP"/>
    </source>
</evidence>
<keyword evidence="4" id="KW-0479">Metal-binding</keyword>
<evidence type="ECO:0000313" key="14">
    <source>
        <dbReference type="Proteomes" id="UP000316621"/>
    </source>
</evidence>
<sequence>MIEDIKFHFLGFFVILIFLLSPNSNGETSNCLMVYKEGGAPAVFKSPNCPRWTLSKDEAFRLRTENCQSAILQGRRKHQEDRTFCALDMRIPFPDRIGIKEVMVGMIAVFDGHGGAAASEMASELLLEYFILHVYFLLDGIYSAVLKKSTGKLRYTGELDLVSQVLDRDRSNHFDLDVQRSKWMFSEIFDGSVHMEILKESLLRAIRDIDATFSKASEAFRNNLDSGSTATVVLIADGQILVANIGDSKALLCSEKFQSAKEIKATLLKLYRRRRRNGSISPIRKDGNNKQISYDGMKHLAVKELTTDHHPDRDDERSRVEAAGGYVVEWNGVYRVNGELAVSRAIGDVSFKSYGVISAPEVTDWQPLTINDSYLVAASDGVFEKMTTQDVCDLLSGVHMQGSENPEIISSCMYSWADCIVNTAFEEGSMDNLAAVVVPLRSASFLRTMVKEGSDGERRVYSSGYARQKLTSTSSANHINSALVPMEYGQRVMTTFNRLLVEGTHEEKFGCFYLSENLNQNVDEVNDQSQALPEAFAQFNSGPLKLYADQNLCLNFGLEVEEKGQCINPESFTRFLGILESIPFANVDSNFSESAGYETPNSKYVLRRRFGRGSYGDVWLAFHWNCSQAGDTLSWVHTKENRSINNSCLESNEHNMCSETSSSSHHCDSSPDDSKLFILKRIMVEKGHNVFLSGLRERHFGEVFLNSSMTLGGQVVSGSLSSFSGNPQCESCGLMDENEAILRAIGYTKNAENICPRNIRVHKIDSTEDEEGLKHIARYIESFESRLQEIWLVFRNEGISLSKLMYTVEENGTHTNQEGGERVKNIQLLHPSTWWRWLRSTEAGQEEMRNLIWQLLMALKSCHDRNITHRDIKPENMVICLRDEDTGRCLNRTPTGDRHHHLQMRVIDFGSAIDEYTIKHLYGSNGPSRFEQTHEYTSPEALLNVRWYQKPTSITMKYDMWSVGVVMLELILGSPHVFQIHARTQALLDPHLEGWNEDLKELAYKLRSFMEMCILIPGTSPRRHRTGDAKYQNGWPASWKCSEEYFMNQVKSRDPLKLGFPNVWAMRLVRQLLIWDPEDRLSVDDALKHPYFQPSPQPQP</sequence>
<dbReference type="InterPro" id="IPR000222">
    <property type="entry name" value="PP2C_BS"/>
</dbReference>
<reference evidence="13 14" key="1">
    <citation type="journal article" date="2018" name="Science">
        <title>The opium poppy genome and morphinan production.</title>
        <authorList>
            <person name="Guo L."/>
            <person name="Winzer T."/>
            <person name="Yang X."/>
            <person name="Li Y."/>
            <person name="Ning Z."/>
            <person name="He Z."/>
            <person name="Teodor R."/>
            <person name="Lu Y."/>
            <person name="Bowser T.A."/>
            <person name="Graham I.A."/>
            <person name="Ye K."/>
        </authorList>
    </citation>
    <scope>NUCLEOTIDE SEQUENCE [LARGE SCALE GENOMIC DNA]</scope>
    <source>
        <strain evidence="14">cv. HN1</strain>
        <tissue evidence="13">Leaves</tissue>
    </source>
</reference>
<dbReference type="PROSITE" id="PS01032">
    <property type="entry name" value="PPM_1"/>
    <property type="match status" value="1"/>
</dbReference>
<dbReference type="PROSITE" id="PS00108">
    <property type="entry name" value="PROTEIN_KINASE_ST"/>
    <property type="match status" value="1"/>
</dbReference>
<dbReference type="Proteomes" id="UP000316621">
    <property type="component" value="Chromosome 10"/>
</dbReference>
<keyword evidence="14" id="KW-1185">Reference proteome</keyword>
<evidence type="ECO:0000313" key="13">
    <source>
        <dbReference type="EMBL" id="RZC81386.1"/>
    </source>
</evidence>
<keyword evidence="6" id="KW-0460">Magnesium</keyword>
<dbReference type="AlphaFoldDB" id="A0A4Y7L852"/>
<dbReference type="InterPro" id="IPR001932">
    <property type="entry name" value="PPM-type_phosphatase-like_dom"/>
</dbReference>
<evidence type="ECO:0000259" key="11">
    <source>
        <dbReference type="PROSITE" id="PS50011"/>
    </source>
</evidence>
<dbReference type="Gene3D" id="1.10.510.10">
    <property type="entry name" value="Transferase(Phosphotransferase) domain 1"/>
    <property type="match status" value="1"/>
</dbReference>
<dbReference type="GO" id="GO:0005524">
    <property type="term" value="F:ATP binding"/>
    <property type="evidence" value="ECO:0007669"/>
    <property type="project" value="InterPro"/>
</dbReference>
<organism evidence="13 14">
    <name type="scientific">Papaver somniferum</name>
    <name type="common">Opium poppy</name>
    <dbReference type="NCBI Taxonomy" id="3469"/>
    <lineage>
        <taxon>Eukaryota</taxon>
        <taxon>Viridiplantae</taxon>
        <taxon>Streptophyta</taxon>
        <taxon>Embryophyta</taxon>
        <taxon>Tracheophyta</taxon>
        <taxon>Spermatophyta</taxon>
        <taxon>Magnoliopsida</taxon>
        <taxon>Ranunculales</taxon>
        <taxon>Papaveraceae</taxon>
        <taxon>Papaveroideae</taxon>
        <taxon>Papaver</taxon>
    </lineage>
</organism>
<evidence type="ECO:0000256" key="9">
    <source>
        <dbReference type="RuleBase" id="RU003465"/>
    </source>
</evidence>
<dbReference type="InterPro" id="IPR008271">
    <property type="entry name" value="Ser/Thr_kinase_AS"/>
</dbReference>
<feature type="signal peptide" evidence="10">
    <location>
        <begin position="1"/>
        <end position="26"/>
    </location>
</feature>
<evidence type="ECO:0000256" key="4">
    <source>
        <dbReference type="ARBA" id="ARBA00022723"/>
    </source>
</evidence>
<dbReference type="SUPFAM" id="SSF56112">
    <property type="entry name" value="Protein kinase-like (PK-like)"/>
    <property type="match status" value="1"/>
</dbReference>
<dbReference type="PANTHER" id="PTHR47992">
    <property type="entry name" value="PROTEIN PHOSPHATASE"/>
    <property type="match status" value="1"/>
</dbReference>
<name>A0A4Y7L852_PAPSO</name>
<comment type="cofactor">
    <cofactor evidence="2">
        <name>Mg(2+)</name>
        <dbReference type="ChEBI" id="CHEBI:18420"/>
    </cofactor>
</comment>
<evidence type="ECO:0000256" key="6">
    <source>
        <dbReference type="ARBA" id="ARBA00022842"/>
    </source>
</evidence>
<keyword evidence="7 9" id="KW-0904">Protein phosphatase</keyword>
<dbReference type="STRING" id="3469.A0A4Y7L852"/>
<dbReference type="SUPFAM" id="SSF81606">
    <property type="entry name" value="PP2C-like"/>
    <property type="match status" value="1"/>
</dbReference>
<dbReference type="Gramene" id="RZC81386">
    <property type="protein sequence ID" value="RZC81386"/>
    <property type="gene ID" value="C5167_043957"/>
</dbReference>
<feature type="domain" description="PPM-type phosphatase" evidence="12">
    <location>
        <begin position="66"/>
        <end position="440"/>
    </location>
</feature>
<evidence type="ECO:0000259" key="12">
    <source>
        <dbReference type="PROSITE" id="PS51746"/>
    </source>
</evidence>
<evidence type="ECO:0000256" key="1">
    <source>
        <dbReference type="ARBA" id="ARBA00001936"/>
    </source>
</evidence>
<dbReference type="SMART" id="SM00220">
    <property type="entry name" value="S_TKc"/>
    <property type="match status" value="1"/>
</dbReference>
<protein>
    <recommendedName>
        <fullName evidence="3">protein-serine/threonine phosphatase</fullName>
        <ecNumber evidence="3">3.1.3.16</ecNumber>
    </recommendedName>
</protein>
<evidence type="ECO:0000256" key="2">
    <source>
        <dbReference type="ARBA" id="ARBA00001946"/>
    </source>
</evidence>
<comment type="cofactor">
    <cofactor evidence="1">
        <name>Mn(2+)</name>
        <dbReference type="ChEBI" id="CHEBI:29035"/>
    </cofactor>
</comment>
<dbReference type="InterPro" id="IPR000719">
    <property type="entry name" value="Prot_kinase_dom"/>
</dbReference>
<keyword evidence="10" id="KW-0732">Signal</keyword>
<dbReference type="GO" id="GO:0004672">
    <property type="term" value="F:protein kinase activity"/>
    <property type="evidence" value="ECO:0007669"/>
    <property type="project" value="InterPro"/>
</dbReference>
<keyword evidence="5 9" id="KW-0378">Hydrolase</keyword>
<feature type="chain" id="PRO_5021228080" description="protein-serine/threonine phosphatase" evidence="10">
    <location>
        <begin position="27"/>
        <end position="1100"/>
    </location>
</feature>